<dbReference type="PATRIC" id="fig|1666911.3.peg.226"/>
<accession>A0A0N8KMQ2</accession>
<sequence>MNFGTPVPLLIGIILILGALALFFLEKFRPGYERDSDKVYAVLLLISGLFLLAHLDMELLASFQQLLMAGMLTALLIESIRNRLPRAEVAPPADNRFDNRPSRPRYDNRPPSRRVYRAELDDRGIPLQGGAPMQPNGTFPAERNRPPRMAPAPDPRMAQARNAAGEYWREDYREEYNDGRTMPRQPYEEYRGPVGRLQPSDANNSNDRTASRPRDDRYPSADYPPADYSNGRYGERPPARPPATRPADRSGDRPVDRSSDRAIDRAVDRAIDRGPQDLQQRPERRPENPANFSEDSPVRPSGNASGNTSSNAPASSDRSLNIRPYSEAPKLNLPRDPSRRPPAESGSTEGSPSAG</sequence>
<feature type="transmembrane region" description="Helical" evidence="2">
    <location>
        <begin position="6"/>
        <end position="25"/>
    </location>
</feature>
<feature type="region of interest" description="Disordered" evidence="1">
    <location>
        <begin position="176"/>
        <end position="355"/>
    </location>
</feature>
<dbReference type="InterPro" id="IPR010004">
    <property type="entry name" value="Uncharacterised_Ycf66"/>
</dbReference>
<feature type="compositionally biased region" description="Basic and acidic residues" evidence="1">
    <location>
        <begin position="95"/>
        <end position="124"/>
    </location>
</feature>
<name>A0A0N8KMQ2_9CYAN</name>
<feature type="compositionally biased region" description="Polar residues" evidence="1">
    <location>
        <begin position="345"/>
        <end position="355"/>
    </location>
</feature>
<dbReference type="STRING" id="1666911.HLUCCA11_14805"/>
<dbReference type="EMBL" id="LJZR01000020">
    <property type="protein sequence ID" value="KPQ34370.1"/>
    <property type="molecule type" value="Genomic_DNA"/>
</dbReference>
<feature type="compositionally biased region" description="Low complexity" evidence="1">
    <location>
        <begin position="300"/>
        <end position="316"/>
    </location>
</feature>
<comment type="caution">
    <text evidence="3">The sequence shown here is derived from an EMBL/GenBank/DDBJ whole genome shotgun (WGS) entry which is preliminary data.</text>
</comment>
<gene>
    <name evidence="3" type="ORF">HLUCCA11_14805</name>
</gene>
<dbReference type="AlphaFoldDB" id="A0A0N8KMQ2"/>
<reference evidence="3 4" key="1">
    <citation type="submission" date="2015-09" db="EMBL/GenBank/DDBJ databases">
        <title>Identification and resolution of microdiversity through metagenomic sequencing of parallel consortia.</title>
        <authorList>
            <person name="Nelson W.C."/>
            <person name="Romine M.F."/>
            <person name="Lindemann S.R."/>
        </authorList>
    </citation>
    <scope>NUCLEOTIDE SEQUENCE [LARGE SCALE GENOMIC DNA]</scope>
    <source>
        <strain evidence="3">Ana</strain>
    </source>
</reference>
<feature type="compositionally biased region" description="Basic and acidic residues" evidence="1">
    <location>
        <begin position="246"/>
        <end position="287"/>
    </location>
</feature>
<organism evidence="3 4">
    <name type="scientific">Phormidesmis priestleyi Ana</name>
    <dbReference type="NCBI Taxonomy" id="1666911"/>
    <lineage>
        <taxon>Bacteria</taxon>
        <taxon>Bacillati</taxon>
        <taxon>Cyanobacteriota</taxon>
        <taxon>Cyanophyceae</taxon>
        <taxon>Leptolyngbyales</taxon>
        <taxon>Leptolyngbyaceae</taxon>
        <taxon>Phormidesmis</taxon>
    </lineage>
</organism>
<proteinExistence type="predicted"/>
<keyword evidence="2" id="KW-1133">Transmembrane helix</keyword>
<dbReference type="Pfam" id="PF07444">
    <property type="entry name" value="Ycf66_N"/>
    <property type="match status" value="1"/>
</dbReference>
<keyword evidence="2" id="KW-0472">Membrane</keyword>
<feature type="compositionally biased region" description="Basic and acidic residues" evidence="1">
    <location>
        <begin position="209"/>
        <end position="219"/>
    </location>
</feature>
<feature type="region of interest" description="Disordered" evidence="1">
    <location>
        <begin position="90"/>
        <end position="162"/>
    </location>
</feature>
<evidence type="ECO:0000256" key="1">
    <source>
        <dbReference type="SAM" id="MobiDB-lite"/>
    </source>
</evidence>
<protein>
    <submittedName>
        <fullName evidence="3">Ycf66 protein N-terminus</fullName>
    </submittedName>
</protein>
<evidence type="ECO:0000313" key="4">
    <source>
        <dbReference type="Proteomes" id="UP000050465"/>
    </source>
</evidence>
<evidence type="ECO:0000313" key="3">
    <source>
        <dbReference type="EMBL" id="KPQ34370.1"/>
    </source>
</evidence>
<feature type="transmembrane region" description="Helical" evidence="2">
    <location>
        <begin position="37"/>
        <end position="53"/>
    </location>
</feature>
<dbReference type="Proteomes" id="UP000050465">
    <property type="component" value="Unassembled WGS sequence"/>
</dbReference>
<keyword evidence="2" id="KW-0812">Transmembrane</keyword>
<evidence type="ECO:0000256" key="2">
    <source>
        <dbReference type="SAM" id="Phobius"/>
    </source>
</evidence>